<evidence type="ECO:0008006" key="2">
    <source>
        <dbReference type="Google" id="ProtNLM"/>
    </source>
</evidence>
<dbReference type="AlphaFoldDB" id="A0A3B0TIE6"/>
<reference evidence="1" key="1">
    <citation type="submission" date="2018-06" db="EMBL/GenBank/DDBJ databases">
        <authorList>
            <person name="Zhirakovskaya E."/>
        </authorList>
    </citation>
    <scope>NUCLEOTIDE SEQUENCE</scope>
</reference>
<name>A0A3B0TIE6_9ZZZZ</name>
<organism evidence="1">
    <name type="scientific">hydrothermal vent metagenome</name>
    <dbReference type="NCBI Taxonomy" id="652676"/>
    <lineage>
        <taxon>unclassified sequences</taxon>
        <taxon>metagenomes</taxon>
        <taxon>ecological metagenomes</taxon>
    </lineage>
</organism>
<gene>
    <name evidence="1" type="ORF">MNBD_BACTEROID01-576</name>
</gene>
<dbReference type="InterPro" id="IPR019861">
    <property type="entry name" value="PorP/SprF_Bacteroidetes"/>
</dbReference>
<evidence type="ECO:0000313" key="1">
    <source>
        <dbReference type="EMBL" id="VAW14262.1"/>
    </source>
</evidence>
<dbReference type="Pfam" id="PF11751">
    <property type="entry name" value="PorP_SprF"/>
    <property type="match status" value="1"/>
</dbReference>
<protein>
    <recommendedName>
        <fullName evidence="2">Type IX secretion system membrane protein PorP/SprF</fullName>
    </recommendedName>
</protein>
<accession>A0A3B0TIE6</accession>
<proteinExistence type="predicted"/>
<sequence length="312" mass="36153">MKIRIIKKYFLIIILSLGSLVAKGQQDAMFTQYMFNMQSINPAYAGMWERLGFLAMVRKQWAGIDRSPLTELISFHSPIKNEFVGVGFNIIHDQIGRENRLSVFGDYSYKVLLSNKLFLRLGVKFGFVNYNNNLSAYKLYPDNRFDPAYQGEIDLKFMPNFGVGGFLYTDRYYISLSIPKLITNDFKANYNNYSSVAETRHIYLTAGYLIDLPNNFKFKPSILVKGTIGAPLQVDIAANLHIKDRIEVGLMYRTGDALAAITQIAITSNITIGYAFDFTLTEIREYQNGTHEFYFSYDIDFYRRRYLRNRYF</sequence>
<dbReference type="EMBL" id="UOEP01000034">
    <property type="protein sequence ID" value="VAW14262.1"/>
    <property type="molecule type" value="Genomic_DNA"/>
</dbReference>
<dbReference type="NCBIfam" id="TIGR03519">
    <property type="entry name" value="T9SS_PorP_fam"/>
    <property type="match status" value="1"/>
</dbReference>